<gene>
    <name evidence="6" type="ORF">J8TS2_06550</name>
</gene>
<dbReference type="Gene3D" id="1.10.390.30">
    <property type="entry name" value="Peptidase M60, enhancin-like domain 3"/>
    <property type="match status" value="1"/>
</dbReference>
<keyword evidence="7" id="KW-1185">Reference proteome</keyword>
<reference evidence="6 7" key="1">
    <citation type="submission" date="2021-03" db="EMBL/GenBank/DDBJ databases">
        <title>Antimicrobial resistance genes in bacteria isolated from Japanese honey, and their potential for conferring macrolide and lincosamide resistance in the American foulbrood pathogen Paenibacillus larvae.</title>
        <authorList>
            <person name="Okamoto M."/>
            <person name="Kumagai M."/>
            <person name="Kanamori H."/>
            <person name="Takamatsu D."/>
        </authorList>
    </citation>
    <scope>NUCLEOTIDE SEQUENCE [LARGE SCALE GENOMIC DNA]</scope>
    <source>
        <strain evidence="6 7">J8TS2</strain>
    </source>
</reference>
<evidence type="ECO:0000259" key="5">
    <source>
        <dbReference type="PROSITE" id="PS51723"/>
    </source>
</evidence>
<dbReference type="PANTHER" id="PTHR15730">
    <property type="entry name" value="EXPERIMENTAL AUTOIMMUNE PROSTATITIS ANTIGEN 2-RELATED"/>
    <property type="match status" value="1"/>
</dbReference>
<dbReference type="RefSeq" id="WP_212965483.1">
    <property type="nucleotide sequence ID" value="NZ_BORB01000003.1"/>
</dbReference>
<evidence type="ECO:0000256" key="2">
    <source>
        <dbReference type="ARBA" id="ARBA00022525"/>
    </source>
</evidence>
<dbReference type="SUPFAM" id="SSF49373">
    <property type="entry name" value="Invasin/intimin cell-adhesion fragments"/>
    <property type="match status" value="1"/>
</dbReference>
<evidence type="ECO:0000313" key="7">
    <source>
        <dbReference type="Proteomes" id="UP000679950"/>
    </source>
</evidence>
<dbReference type="PROSITE" id="PS51723">
    <property type="entry name" value="PEPTIDASE_M60"/>
    <property type="match status" value="1"/>
</dbReference>
<dbReference type="Pfam" id="PF17291">
    <property type="entry name" value="M60-like_N"/>
    <property type="match status" value="1"/>
</dbReference>
<keyword evidence="3 4" id="KW-0732">Signal</keyword>
<dbReference type="InterPro" id="IPR035423">
    <property type="entry name" value="M60-like_N"/>
</dbReference>
<dbReference type="Pfam" id="PF24517">
    <property type="entry name" value="CBM96"/>
    <property type="match status" value="1"/>
</dbReference>
<dbReference type="InterPro" id="IPR051244">
    <property type="entry name" value="TCAF"/>
</dbReference>
<dbReference type="Pfam" id="PF13402">
    <property type="entry name" value="Peptidase_M60"/>
    <property type="match status" value="1"/>
</dbReference>
<dbReference type="PANTHER" id="PTHR15730:SF5">
    <property type="entry name" value="SI:CH211-210B2.2-RELATED"/>
    <property type="match status" value="1"/>
</dbReference>
<dbReference type="InterPro" id="IPR042279">
    <property type="entry name" value="Pep_M60_3"/>
</dbReference>
<feature type="chain" id="PRO_5046889111" description="Peptidase M60 domain-containing protein" evidence="4">
    <location>
        <begin position="23"/>
        <end position="1163"/>
    </location>
</feature>
<dbReference type="Gene3D" id="3.40.390.80">
    <property type="entry name" value="Peptidase M60, enhancin-like domain 2"/>
    <property type="match status" value="1"/>
</dbReference>
<sequence length="1163" mass="129781">MLIKRITQICLVFLVFSSVALSASAEKRGDATKRGGSPLDVPIKLTENLQEDLAILYQDLQGIPVYSGGGVAATGTESFPVVAPEAISAVAAAHYGKGRVVVAGSGQYLDLSQPHENEKGIFARNILLWLTDECNSNNGVGKDYTNRYEEALQSKDKKIRLVTTVPGFSVNPSLPIEVTKVDSWAAANLDPQNETVAIIDGSMAEEDIPSLNQYIKNGGTAVVIENGGSLVGITRDTPLERRLLIGNYRGARLSEHFAVQKFLNQVGLSLLNSGVSAYSTPTTMTEKDAYNQHLLNRLHEAKELENGSITLDDIEIGDADADDNRKQKLLSDVVIEALESLSSESDLYSWATQESEALEPASFPMKRQESPYKSALYNFQFSHFTLDEGNAKSIYADDFPGVVSEDAKVVNGKEIEVDFDFPDTMYTRALPSKNWISTGLYATPGEVVEVEVPEGTENLTVQIGSHDDDLRGLGEWKRVPLVVHHKKLDPGINRVSSPYGGMIYLIPMKPKEDTQVKVKISGAVQAPYYELGKTTKEEWDQMRKAPSTPFAELKSDRINLVVPSKVIKELANPEELMNTWDSIVLHYDELAGLSPDKAMPNKAHQLPYYYVTDRQIKGGAMHAGYPIMLTDNLAEQLVDVDYLTTKAWGFWHELGHEYEQRPWLFGDANEVLTNVYSLYIQEQFGNPSELLTKTDGKDYFERAFDYLNSENPDKKYGDNGHYEQLVLFSQLQLAFGWDLFTDLHTHYREMADDQLPNTNQEKIDEFVVAASKYSGHNLLEFFDRWVIGHSDVAEQRVEEMNLPEPEVDIWTLRTWNPGEVAPSEIILDLDDLHLNRTHLGARVEAKVLPDNAVKDIKWSSSDSTVATVNNNGYVSAISEGTAVITAKSVRDPNVSAEITVTVEDMEGLNIPIADAYVKDGGSANTNFGSDPLLSVKSDIPGFARRSYLKFNTSQIDHDHVESVVLRLYAESVNSEPERTIDVYVTDDQWNESTITWNNAPEGSELLASTIVTKEGEWYEFDLTEYFKSNELEESISFLIMNPGPHSQKNDVAFTSREGEGNSPELVVKLDQEPDPVVSAKSIKELVEQLEQSEEFPNADAPHSLKLHLTAVNHFEEQEKGKKVVKHMEGFKQLLDNQKENKLLSDHAYNLLKSNSESLIKKWK</sequence>
<accession>A0ABQ4KFT6</accession>
<comment type="caution">
    <text evidence="6">The sequence shown here is derived from an EMBL/GenBank/DDBJ whole genome shotgun (WGS) entry which is preliminary data.</text>
</comment>
<comment type="subcellular location">
    <subcellularLocation>
        <location evidence="1">Secreted</location>
    </subcellularLocation>
</comment>
<dbReference type="SMART" id="SM00635">
    <property type="entry name" value="BID_2"/>
    <property type="match status" value="1"/>
</dbReference>
<dbReference type="Proteomes" id="UP000679950">
    <property type="component" value="Unassembled WGS sequence"/>
</dbReference>
<feature type="signal peptide" evidence="4">
    <location>
        <begin position="1"/>
        <end position="22"/>
    </location>
</feature>
<dbReference type="InterPro" id="IPR031161">
    <property type="entry name" value="Peptidase_M60_dom"/>
</dbReference>
<dbReference type="Pfam" id="PF22888">
    <property type="entry name" value="FIMAH"/>
    <property type="match status" value="1"/>
</dbReference>
<evidence type="ECO:0000256" key="1">
    <source>
        <dbReference type="ARBA" id="ARBA00004613"/>
    </source>
</evidence>
<feature type="domain" description="Peptidase M60" evidence="5">
    <location>
        <begin position="433"/>
        <end position="736"/>
    </location>
</feature>
<keyword evidence="2" id="KW-0964">Secreted</keyword>
<dbReference type="InterPro" id="IPR055372">
    <property type="entry name" value="CBM96"/>
</dbReference>
<organism evidence="6 7">
    <name type="scientific">Lederbergia ruris</name>
    <dbReference type="NCBI Taxonomy" id="217495"/>
    <lineage>
        <taxon>Bacteria</taxon>
        <taxon>Bacillati</taxon>
        <taxon>Bacillota</taxon>
        <taxon>Bacilli</taxon>
        <taxon>Bacillales</taxon>
        <taxon>Bacillaceae</taxon>
        <taxon>Lederbergia</taxon>
    </lineage>
</organism>
<dbReference type="Gene3D" id="2.60.120.1250">
    <property type="entry name" value="Peptidase M60, enhancin-like domain 1"/>
    <property type="match status" value="1"/>
</dbReference>
<dbReference type="Gene3D" id="2.60.40.1080">
    <property type="match status" value="1"/>
</dbReference>
<proteinExistence type="predicted"/>
<evidence type="ECO:0000256" key="4">
    <source>
        <dbReference type="SAM" id="SignalP"/>
    </source>
</evidence>
<protein>
    <recommendedName>
        <fullName evidence="5">Peptidase M60 domain-containing protein</fullName>
    </recommendedName>
</protein>
<name>A0ABQ4KFT6_9BACI</name>
<dbReference type="InterPro" id="IPR003343">
    <property type="entry name" value="Big_2"/>
</dbReference>
<dbReference type="InterPro" id="IPR008964">
    <property type="entry name" value="Invasin/intimin_cell_adhesion"/>
</dbReference>
<dbReference type="Pfam" id="PF02368">
    <property type="entry name" value="Big_2"/>
    <property type="match status" value="1"/>
</dbReference>
<evidence type="ECO:0000256" key="3">
    <source>
        <dbReference type="ARBA" id="ARBA00022729"/>
    </source>
</evidence>
<evidence type="ECO:0000313" key="6">
    <source>
        <dbReference type="EMBL" id="GIN56336.1"/>
    </source>
</evidence>
<dbReference type="InterPro" id="IPR054470">
    <property type="entry name" value="FIMAH_dom"/>
</dbReference>
<dbReference type="NCBIfam" id="NF033679">
    <property type="entry name" value="DNRLRE_dom"/>
    <property type="match status" value="1"/>
</dbReference>
<dbReference type="EMBL" id="BORB01000003">
    <property type="protein sequence ID" value="GIN56336.1"/>
    <property type="molecule type" value="Genomic_DNA"/>
</dbReference>
<dbReference type="SMART" id="SM01276">
    <property type="entry name" value="M60-like"/>
    <property type="match status" value="1"/>
</dbReference>